<dbReference type="Gene3D" id="2.40.320.10">
    <property type="entry name" value="Hypothetical Protein Pfu-838710-001"/>
    <property type="match status" value="1"/>
</dbReference>
<gene>
    <name evidence="4" type="ORF">Vau01_005930</name>
</gene>
<dbReference type="SUPFAM" id="SSF55154">
    <property type="entry name" value="CYTH-like phosphatases"/>
    <property type="match status" value="1"/>
</dbReference>
<proteinExistence type="predicted"/>
<dbReference type="AlphaFoldDB" id="A0A8J3YYX5"/>
<dbReference type="EMBL" id="BOPG01000004">
    <property type="protein sequence ID" value="GIJ53077.1"/>
    <property type="molecule type" value="Genomic_DNA"/>
</dbReference>
<evidence type="ECO:0000259" key="3">
    <source>
        <dbReference type="PROSITE" id="PS51708"/>
    </source>
</evidence>
<dbReference type="Gene3D" id="1.40.20.10">
    <property type="entry name" value="CHAD domain"/>
    <property type="match status" value="1"/>
</dbReference>
<dbReference type="Pfam" id="PF01928">
    <property type="entry name" value="CYTH"/>
    <property type="match status" value="1"/>
</dbReference>
<comment type="caution">
    <text evidence="4">The sequence shown here is derived from an EMBL/GenBank/DDBJ whole genome shotgun (WGS) entry which is preliminary data.</text>
</comment>
<dbReference type="SMART" id="SM01118">
    <property type="entry name" value="CYTH"/>
    <property type="match status" value="1"/>
</dbReference>
<evidence type="ECO:0000259" key="2">
    <source>
        <dbReference type="PROSITE" id="PS51707"/>
    </source>
</evidence>
<name>A0A8J3YYX5_9ACTN</name>
<feature type="region of interest" description="Disordered" evidence="1">
    <location>
        <begin position="192"/>
        <end position="216"/>
    </location>
</feature>
<dbReference type="PROSITE" id="PS51708">
    <property type="entry name" value="CHAD"/>
    <property type="match status" value="1"/>
</dbReference>
<dbReference type="InterPro" id="IPR023577">
    <property type="entry name" value="CYTH_domain"/>
</dbReference>
<reference evidence="4" key="1">
    <citation type="submission" date="2021-01" db="EMBL/GenBank/DDBJ databases">
        <title>Whole genome shotgun sequence of Virgisporangium aurantiacum NBRC 16421.</title>
        <authorList>
            <person name="Komaki H."/>
            <person name="Tamura T."/>
        </authorList>
    </citation>
    <scope>NUCLEOTIDE SEQUENCE</scope>
    <source>
        <strain evidence="4">NBRC 16421</strain>
    </source>
</reference>
<organism evidence="4 5">
    <name type="scientific">Virgisporangium aurantiacum</name>
    <dbReference type="NCBI Taxonomy" id="175570"/>
    <lineage>
        <taxon>Bacteria</taxon>
        <taxon>Bacillati</taxon>
        <taxon>Actinomycetota</taxon>
        <taxon>Actinomycetes</taxon>
        <taxon>Micromonosporales</taxon>
        <taxon>Micromonosporaceae</taxon>
        <taxon>Virgisporangium</taxon>
    </lineage>
</organism>
<dbReference type="Pfam" id="PF05235">
    <property type="entry name" value="CHAD"/>
    <property type="match status" value="1"/>
</dbReference>
<protein>
    <submittedName>
        <fullName evidence="4">CHAD domain-containing protein</fullName>
    </submittedName>
</protein>
<sequence>MLEEERKYDVDTAFRLPLLTEALPKGGTVVPLPPKTLRATYYDTETARLARAGISVRYRSGERGKPPWTVKLPTSGAAEARDEINRDGTKGTMPAELVTLLTAYHRGAPLVPAVTIRTVRRAYELRSRTGEVLVEVADDTVSVLDGRDVTSQFREIEVERKEGGTKLLDRIEAILVDAGANRGAFLPKHARAMGERAAAPPDLTPPTAPSSGGRPTAGDIVVTAVRKHIEKIFQADPYLRLRTAMPDGDTPVHQMRVGCRRLRSDLRTFKPLLDPQWSDNLRAGASWLAEVLGVARDAEVLRERLQRTAGADPVAPLDPAAVARFDADLAARHEDALQALENVLGSERYATLLDVLVEAAREPQLGAAAEEKADVALTRLVARPWRQLSTSGRGRVGAGDLDVLGLDDDWHSVRIRAKRARYAVESVAKLIGGSAAALGESLTEVQELLGEHQDAAIAAETWLAIARSDVDDHALAVAAGRLVERERAAVRRARERFPAAWALADTPEHTGWLRS</sequence>
<dbReference type="Proteomes" id="UP000612585">
    <property type="component" value="Unassembled WGS sequence"/>
</dbReference>
<accession>A0A8J3YYX5</accession>
<dbReference type="RefSeq" id="WP_203986824.1">
    <property type="nucleotide sequence ID" value="NZ_BOPG01000004.1"/>
</dbReference>
<dbReference type="PROSITE" id="PS51707">
    <property type="entry name" value="CYTH"/>
    <property type="match status" value="1"/>
</dbReference>
<evidence type="ECO:0000256" key="1">
    <source>
        <dbReference type="SAM" id="MobiDB-lite"/>
    </source>
</evidence>
<feature type="domain" description="CYTH" evidence="2">
    <location>
        <begin position="1"/>
        <end position="199"/>
    </location>
</feature>
<keyword evidence="5" id="KW-1185">Reference proteome</keyword>
<dbReference type="SMART" id="SM00880">
    <property type="entry name" value="CHAD"/>
    <property type="match status" value="1"/>
</dbReference>
<feature type="domain" description="CHAD" evidence="3">
    <location>
        <begin position="214"/>
        <end position="506"/>
    </location>
</feature>
<dbReference type="InterPro" id="IPR007899">
    <property type="entry name" value="CHAD_dom"/>
</dbReference>
<evidence type="ECO:0000313" key="4">
    <source>
        <dbReference type="EMBL" id="GIJ53077.1"/>
    </source>
</evidence>
<dbReference type="InterPro" id="IPR038186">
    <property type="entry name" value="CHAD_dom_sf"/>
</dbReference>
<dbReference type="CDD" id="cd07374">
    <property type="entry name" value="CYTH-like_Pase"/>
    <property type="match status" value="1"/>
</dbReference>
<dbReference type="InterPro" id="IPR033469">
    <property type="entry name" value="CYTH-like_dom_sf"/>
</dbReference>
<evidence type="ECO:0000313" key="5">
    <source>
        <dbReference type="Proteomes" id="UP000612585"/>
    </source>
</evidence>
<dbReference type="PANTHER" id="PTHR39339:SF1">
    <property type="entry name" value="CHAD DOMAIN-CONTAINING PROTEIN"/>
    <property type="match status" value="1"/>
</dbReference>
<dbReference type="PANTHER" id="PTHR39339">
    <property type="entry name" value="SLR1444 PROTEIN"/>
    <property type="match status" value="1"/>
</dbReference>